<evidence type="ECO:0000313" key="1">
    <source>
        <dbReference type="EMBL" id="GGD11562.1"/>
    </source>
</evidence>
<dbReference type="Proteomes" id="UP000638188">
    <property type="component" value="Unassembled WGS sequence"/>
</dbReference>
<evidence type="ECO:0000313" key="2">
    <source>
        <dbReference type="Proteomes" id="UP000638188"/>
    </source>
</evidence>
<dbReference type="SUPFAM" id="SSF55811">
    <property type="entry name" value="Nudix"/>
    <property type="match status" value="1"/>
</dbReference>
<dbReference type="EMBL" id="BMFF01000009">
    <property type="protein sequence ID" value="GGD11562.1"/>
    <property type="molecule type" value="Genomic_DNA"/>
</dbReference>
<dbReference type="PANTHER" id="PTHR33973:SF4">
    <property type="entry name" value="OS07G0153300 PROTEIN"/>
    <property type="match status" value="1"/>
</dbReference>
<keyword evidence="2" id="KW-1185">Reference proteome</keyword>
<dbReference type="PANTHER" id="PTHR33973">
    <property type="entry name" value="OS07G0153300 PROTEIN"/>
    <property type="match status" value="1"/>
</dbReference>
<name>A0ABQ1Q3D4_9GAMM</name>
<dbReference type="InterPro" id="IPR015797">
    <property type="entry name" value="NUDIX_hydrolase-like_dom_sf"/>
</dbReference>
<comment type="caution">
    <text evidence="1">The sequence shown here is derived from an EMBL/GenBank/DDBJ whole genome shotgun (WGS) entry which is preliminary data.</text>
</comment>
<gene>
    <name evidence="1" type="ORF">GCM10007418_33200</name>
</gene>
<dbReference type="RefSeq" id="WP_150279158.1">
    <property type="nucleotide sequence ID" value="NZ_BMFF01000009.1"/>
</dbReference>
<sequence length="271" mass="32009">MLNSAMYSGIIRHRRHAPRKHAFRYRISMLWLDLQEQPQVFGMSGLWSGRWWSPMRFRESDYLNMHRREGELLADTARRLVREELDLTLAGPVRMLTQVRSFGMLFNPVSFYYCHDDDNQLRAIIAEVSNTPWRERFCYVMATDPAQAAQQFELNKAFHVSPFLPQELRYRMRFTLPGETLLVHMEDWQAESRLFDATLTLNRRALSPHMLRNEALSFPFMVAKTVAGIYWQALRLALKRIPFFDHHAPRHNTVGTTAIKAKEHYDEEHQA</sequence>
<reference evidence="2" key="1">
    <citation type="journal article" date="2019" name="Int. J. Syst. Evol. Microbiol.">
        <title>The Global Catalogue of Microorganisms (GCM) 10K type strain sequencing project: providing services to taxonomists for standard genome sequencing and annotation.</title>
        <authorList>
            <consortium name="The Broad Institute Genomics Platform"/>
            <consortium name="The Broad Institute Genome Sequencing Center for Infectious Disease"/>
            <person name="Wu L."/>
            <person name="Ma J."/>
        </authorList>
    </citation>
    <scope>NUCLEOTIDE SEQUENCE [LARGE SCALE GENOMIC DNA]</scope>
    <source>
        <strain evidence="2">CGMCC 1.12482</strain>
    </source>
</reference>
<proteinExistence type="predicted"/>
<protein>
    <submittedName>
        <fullName evidence="1">DUF1365 domain-containing protein</fullName>
    </submittedName>
</protein>
<dbReference type="InterPro" id="IPR010775">
    <property type="entry name" value="DUF1365"/>
</dbReference>
<accession>A0ABQ1Q3D4</accession>
<organism evidence="1 2">
    <name type="scientific">Halopseudomonas salina</name>
    <dbReference type="NCBI Taxonomy" id="1323744"/>
    <lineage>
        <taxon>Bacteria</taxon>
        <taxon>Pseudomonadati</taxon>
        <taxon>Pseudomonadota</taxon>
        <taxon>Gammaproteobacteria</taxon>
        <taxon>Pseudomonadales</taxon>
        <taxon>Pseudomonadaceae</taxon>
        <taxon>Halopseudomonas</taxon>
    </lineage>
</organism>
<dbReference type="Pfam" id="PF07103">
    <property type="entry name" value="DUF1365"/>
    <property type="match status" value="1"/>
</dbReference>